<keyword evidence="3" id="KW-1005">Bacterial flagellum biogenesis</keyword>
<keyword evidence="4" id="KW-0175">Coiled coil</keyword>
<dbReference type="Pfam" id="PF05130">
    <property type="entry name" value="FlgN"/>
    <property type="match status" value="1"/>
</dbReference>
<evidence type="ECO:0000256" key="3">
    <source>
        <dbReference type="ARBA" id="ARBA00022795"/>
    </source>
</evidence>
<dbReference type="AlphaFoldDB" id="A0A518AXT7"/>
<reference evidence="6 7" key="1">
    <citation type="submission" date="2019-02" db="EMBL/GenBank/DDBJ databases">
        <title>Deep-cultivation of Planctomycetes and their phenomic and genomic characterization uncovers novel biology.</title>
        <authorList>
            <person name="Wiegand S."/>
            <person name="Jogler M."/>
            <person name="Boedeker C."/>
            <person name="Pinto D."/>
            <person name="Vollmers J."/>
            <person name="Rivas-Marin E."/>
            <person name="Kohn T."/>
            <person name="Peeters S.H."/>
            <person name="Heuer A."/>
            <person name="Rast P."/>
            <person name="Oberbeckmann S."/>
            <person name="Bunk B."/>
            <person name="Jeske O."/>
            <person name="Meyerdierks A."/>
            <person name="Storesund J.E."/>
            <person name="Kallscheuer N."/>
            <person name="Luecker S."/>
            <person name="Lage O.M."/>
            <person name="Pohl T."/>
            <person name="Merkel B.J."/>
            <person name="Hornburger P."/>
            <person name="Mueller R.-W."/>
            <person name="Bruemmer F."/>
            <person name="Labrenz M."/>
            <person name="Spormann A.M."/>
            <person name="Op den Camp H."/>
            <person name="Overmann J."/>
            <person name="Amann R."/>
            <person name="Jetten M.S.M."/>
            <person name="Mascher T."/>
            <person name="Medema M.H."/>
            <person name="Devos D.P."/>
            <person name="Kaster A.-K."/>
            <person name="Ovreas L."/>
            <person name="Rohde M."/>
            <person name="Galperin M.Y."/>
            <person name="Jogler C."/>
        </authorList>
    </citation>
    <scope>NUCLEOTIDE SEQUENCE [LARGE SCALE GENOMIC DNA]</scope>
    <source>
        <strain evidence="6 7">Pan216</strain>
    </source>
</reference>
<dbReference type="Gene3D" id="1.20.58.300">
    <property type="entry name" value="FlgN-like"/>
    <property type="match status" value="1"/>
</dbReference>
<dbReference type="GO" id="GO:0044780">
    <property type="term" value="P:bacterial-type flagellum assembly"/>
    <property type="evidence" value="ECO:0007669"/>
    <property type="project" value="InterPro"/>
</dbReference>
<protein>
    <submittedName>
        <fullName evidence="6">FlgN protein</fullName>
    </submittedName>
</protein>
<feature type="coiled-coil region" evidence="4">
    <location>
        <begin position="2"/>
        <end position="32"/>
    </location>
</feature>
<proteinExistence type="inferred from homology"/>
<sequence length="160" mass="17629">MIDRIQQLLENLESLLTELSELQLEKQRALASLDADELVTLSNQEEVLSSELARQSKARDRFAAEQLEETPPLPGAFQRLVRDLPSQTRAMVEDRLARIERLADAVKLKAASNWLLTYRNSQHVDQVLGIIANAANPSHVPGEQASPVASGHGLVLDSTA</sequence>
<dbReference type="InterPro" id="IPR007809">
    <property type="entry name" value="FlgN-like"/>
</dbReference>
<evidence type="ECO:0000313" key="6">
    <source>
        <dbReference type="EMBL" id="QDU59542.1"/>
    </source>
</evidence>
<evidence type="ECO:0000256" key="4">
    <source>
        <dbReference type="SAM" id="Coils"/>
    </source>
</evidence>
<organism evidence="6 7">
    <name type="scientific">Kolteria novifilia</name>
    <dbReference type="NCBI Taxonomy" id="2527975"/>
    <lineage>
        <taxon>Bacteria</taxon>
        <taxon>Pseudomonadati</taxon>
        <taxon>Planctomycetota</taxon>
        <taxon>Planctomycetia</taxon>
        <taxon>Kolteriales</taxon>
        <taxon>Kolteriaceae</taxon>
        <taxon>Kolteria</taxon>
    </lineage>
</organism>
<keyword evidence="7" id="KW-1185">Reference proteome</keyword>
<feature type="region of interest" description="Disordered" evidence="5">
    <location>
        <begin position="141"/>
        <end position="160"/>
    </location>
</feature>
<dbReference type="Proteomes" id="UP000317093">
    <property type="component" value="Chromosome"/>
</dbReference>
<accession>A0A518AXT7</accession>
<gene>
    <name evidence="6" type="ORF">Pan216_03710</name>
</gene>
<dbReference type="KEGG" id="knv:Pan216_03710"/>
<dbReference type="InterPro" id="IPR036679">
    <property type="entry name" value="FlgN-like_sf"/>
</dbReference>
<dbReference type="EMBL" id="CP036279">
    <property type="protein sequence ID" value="QDU59542.1"/>
    <property type="molecule type" value="Genomic_DNA"/>
</dbReference>
<evidence type="ECO:0000256" key="1">
    <source>
        <dbReference type="ARBA" id="ARBA00002397"/>
    </source>
</evidence>
<dbReference type="SUPFAM" id="SSF140566">
    <property type="entry name" value="FlgN-like"/>
    <property type="match status" value="1"/>
</dbReference>
<evidence type="ECO:0000256" key="5">
    <source>
        <dbReference type="SAM" id="MobiDB-lite"/>
    </source>
</evidence>
<evidence type="ECO:0000256" key="2">
    <source>
        <dbReference type="ARBA" id="ARBA00007703"/>
    </source>
</evidence>
<evidence type="ECO:0000313" key="7">
    <source>
        <dbReference type="Proteomes" id="UP000317093"/>
    </source>
</evidence>
<comment type="similarity">
    <text evidence="2">Belongs to the FlgN family.</text>
</comment>
<name>A0A518AXT7_9BACT</name>
<comment type="function">
    <text evidence="1">Required for the efficient initiation of filament assembly.</text>
</comment>